<feature type="region of interest" description="Disordered" evidence="1">
    <location>
        <begin position="22"/>
        <end position="70"/>
    </location>
</feature>
<name>A0A6B0TXI0_IXORI</name>
<reference evidence="2" key="1">
    <citation type="submission" date="2019-12" db="EMBL/GenBank/DDBJ databases">
        <title>An insight into the sialome of adult female Ixodes ricinus ticks feeding for 6 days.</title>
        <authorList>
            <person name="Perner J."/>
            <person name="Ribeiro J.M.C."/>
        </authorList>
    </citation>
    <scope>NUCLEOTIDE SEQUENCE</scope>
    <source>
        <strain evidence="2">Semi-engorged</strain>
        <tissue evidence="2">Salivary glands</tissue>
    </source>
</reference>
<proteinExistence type="predicted"/>
<organism evidence="2">
    <name type="scientific">Ixodes ricinus</name>
    <name type="common">Common tick</name>
    <name type="synonym">Acarus ricinus</name>
    <dbReference type="NCBI Taxonomy" id="34613"/>
    <lineage>
        <taxon>Eukaryota</taxon>
        <taxon>Metazoa</taxon>
        <taxon>Ecdysozoa</taxon>
        <taxon>Arthropoda</taxon>
        <taxon>Chelicerata</taxon>
        <taxon>Arachnida</taxon>
        <taxon>Acari</taxon>
        <taxon>Parasitiformes</taxon>
        <taxon>Ixodida</taxon>
        <taxon>Ixodoidea</taxon>
        <taxon>Ixodidae</taxon>
        <taxon>Ixodinae</taxon>
        <taxon>Ixodes</taxon>
    </lineage>
</organism>
<evidence type="ECO:0000256" key="1">
    <source>
        <dbReference type="SAM" id="MobiDB-lite"/>
    </source>
</evidence>
<dbReference type="EMBL" id="GIFC01000528">
    <property type="protein sequence ID" value="MXU82611.1"/>
    <property type="molecule type" value="Transcribed_RNA"/>
</dbReference>
<dbReference type="AlphaFoldDB" id="A0A6B0TXI0"/>
<evidence type="ECO:0000313" key="2">
    <source>
        <dbReference type="EMBL" id="MXU82611.1"/>
    </source>
</evidence>
<accession>A0A6B0TXI0</accession>
<sequence>MCTCGGLPLGLAFSFPCNACPSKVGRRSSSSRPPRSERSSAGPRRGRGERRQPRTCNRWTSLPWPRSPPS</sequence>
<protein>
    <submittedName>
        <fullName evidence="2">Putative secreted protein</fullName>
    </submittedName>
</protein>
<feature type="compositionally biased region" description="Low complexity" evidence="1">
    <location>
        <begin position="27"/>
        <end position="43"/>
    </location>
</feature>